<protein>
    <submittedName>
        <fullName evidence="1">Uncharacterized protein</fullName>
    </submittedName>
</protein>
<name>A0A2P6SLT7_ROSCH</name>
<dbReference type="EMBL" id="PDCK01000039">
    <property type="protein sequence ID" value="PRQ59620.1"/>
    <property type="molecule type" value="Genomic_DNA"/>
</dbReference>
<dbReference type="Gramene" id="PRQ59620">
    <property type="protein sequence ID" value="PRQ59620"/>
    <property type="gene ID" value="RchiOBHm_Chr1g0372201"/>
</dbReference>
<gene>
    <name evidence="1" type="ORF">RchiOBHm_Chr1g0372201</name>
</gene>
<dbReference type="AlphaFoldDB" id="A0A2P6SLT7"/>
<reference evidence="1 2" key="1">
    <citation type="journal article" date="2018" name="Nat. Genet.">
        <title>The Rosa genome provides new insights in the design of modern roses.</title>
        <authorList>
            <person name="Bendahmane M."/>
        </authorList>
    </citation>
    <scope>NUCLEOTIDE SEQUENCE [LARGE SCALE GENOMIC DNA]</scope>
    <source>
        <strain evidence="2">cv. Old Blush</strain>
    </source>
</reference>
<dbReference type="Proteomes" id="UP000238479">
    <property type="component" value="Chromosome 1"/>
</dbReference>
<comment type="caution">
    <text evidence="1">The sequence shown here is derived from an EMBL/GenBank/DDBJ whole genome shotgun (WGS) entry which is preliminary data.</text>
</comment>
<proteinExistence type="predicted"/>
<evidence type="ECO:0000313" key="2">
    <source>
        <dbReference type="Proteomes" id="UP000238479"/>
    </source>
</evidence>
<sequence length="74" mass="8475">MDVGLSKILMSCLRCLLHLSTKSSWSSLRWFSQNTNGMIFILGMIIKGKLSTLDKVSVYFPHTINSCPSKLYWF</sequence>
<keyword evidence="2" id="KW-1185">Reference proteome</keyword>
<evidence type="ECO:0000313" key="1">
    <source>
        <dbReference type="EMBL" id="PRQ59620.1"/>
    </source>
</evidence>
<accession>A0A2P6SLT7</accession>
<organism evidence="1 2">
    <name type="scientific">Rosa chinensis</name>
    <name type="common">China rose</name>
    <dbReference type="NCBI Taxonomy" id="74649"/>
    <lineage>
        <taxon>Eukaryota</taxon>
        <taxon>Viridiplantae</taxon>
        <taxon>Streptophyta</taxon>
        <taxon>Embryophyta</taxon>
        <taxon>Tracheophyta</taxon>
        <taxon>Spermatophyta</taxon>
        <taxon>Magnoliopsida</taxon>
        <taxon>eudicotyledons</taxon>
        <taxon>Gunneridae</taxon>
        <taxon>Pentapetalae</taxon>
        <taxon>rosids</taxon>
        <taxon>fabids</taxon>
        <taxon>Rosales</taxon>
        <taxon>Rosaceae</taxon>
        <taxon>Rosoideae</taxon>
        <taxon>Rosoideae incertae sedis</taxon>
        <taxon>Rosa</taxon>
    </lineage>
</organism>